<keyword evidence="2" id="KW-0732">Signal</keyword>
<evidence type="ECO:0000313" key="4">
    <source>
        <dbReference type="Proteomes" id="UP001651690"/>
    </source>
</evidence>
<feature type="chain" id="PRO_5045759569" evidence="2">
    <location>
        <begin position="33"/>
        <end position="86"/>
    </location>
</feature>
<dbReference type="Proteomes" id="UP001651690">
    <property type="component" value="Unassembled WGS sequence"/>
</dbReference>
<dbReference type="RefSeq" id="WP_255058043.1">
    <property type="nucleotide sequence ID" value="NZ_JANDBD010000001.1"/>
</dbReference>
<name>A0ABT1LX36_9MYCO</name>
<dbReference type="EMBL" id="JANDBD010000001">
    <property type="protein sequence ID" value="MCP9271072.1"/>
    <property type="molecule type" value="Genomic_DNA"/>
</dbReference>
<keyword evidence="4" id="KW-1185">Reference proteome</keyword>
<protein>
    <submittedName>
        <fullName evidence="3">Uncharacterized protein</fullName>
    </submittedName>
</protein>
<evidence type="ECO:0000256" key="1">
    <source>
        <dbReference type="SAM" id="MobiDB-lite"/>
    </source>
</evidence>
<gene>
    <name evidence="3" type="ORF">NM203_02595</name>
</gene>
<comment type="caution">
    <text evidence="3">The sequence shown here is derived from an EMBL/GenBank/DDBJ whole genome shotgun (WGS) entry which is preliminary data.</text>
</comment>
<feature type="region of interest" description="Disordered" evidence="1">
    <location>
        <begin position="31"/>
        <end position="86"/>
    </location>
</feature>
<reference evidence="3 4" key="1">
    <citation type="submission" date="2022-06" db="EMBL/GenBank/DDBJ databases">
        <title>Mycolicibacterium sp. CAU 1645 isolated from seawater.</title>
        <authorList>
            <person name="Kim W."/>
        </authorList>
    </citation>
    <scope>NUCLEOTIDE SEQUENCE [LARGE SCALE GENOMIC DNA]</scope>
    <source>
        <strain evidence="3 4">CAU 1645</strain>
    </source>
</reference>
<sequence>MKGKNLKLVAATAGTAGLLAMGAIGASFSAMAEEEPPTPGPVAPPEVTTGETTTDQTVPPTTPTTSIAVPEIEGPAPLAPEQEDAM</sequence>
<organism evidence="3 4">
    <name type="scientific">Mycolicibacterium arenosum</name>
    <dbReference type="NCBI Taxonomy" id="2952157"/>
    <lineage>
        <taxon>Bacteria</taxon>
        <taxon>Bacillati</taxon>
        <taxon>Actinomycetota</taxon>
        <taxon>Actinomycetes</taxon>
        <taxon>Mycobacteriales</taxon>
        <taxon>Mycobacteriaceae</taxon>
        <taxon>Mycolicibacterium</taxon>
    </lineage>
</organism>
<proteinExistence type="predicted"/>
<feature type="compositionally biased region" description="Low complexity" evidence="1">
    <location>
        <begin position="45"/>
        <end position="65"/>
    </location>
</feature>
<feature type="signal peptide" evidence="2">
    <location>
        <begin position="1"/>
        <end position="32"/>
    </location>
</feature>
<evidence type="ECO:0000256" key="2">
    <source>
        <dbReference type="SAM" id="SignalP"/>
    </source>
</evidence>
<accession>A0ABT1LX36</accession>
<evidence type="ECO:0000313" key="3">
    <source>
        <dbReference type="EMBL" id="MCP9271072.1"/>
    </source>
</evidence>